<proteinExistence type="predicted"/>
<organism evidence="1 2">
    <name type="scientific">Ammoniphilus resinae</name>
    <dbReference type="NCBI Taxonomy" id="861532"/>
    <lineage>
        <taxon>Bacteria</taxon>
        <taxon>Bacillati</taxon>
        <taxon>Bacillota</taxon>
        <taxon>Bacilli</taxon>
        <taxon>Bacillales</taxon>
        <taxon>Paenibacillaceae</taxon>
        <taxon>Aneurinibacillus group</taxon>
        <taxon>Ammoniphilus</taxon>
    </lineage>
</organism>
<dbReference type="EMBL" id="JAGGKT010000001">
    <property type="protein sequence ID" value="MBP1930488.1"/>
    <property type="molecule type" value="Genomic_DNA"/>
</dbReference>
<name>A0ABS4GJN8_9BACL</name>
<evidence type="ECO:0000313" key="2">
    <source>
        <dbReference type="Proteomes" id="UP001519343"/>
    </source>
</evidence>
<sequence length="73" mass="8283">MIQLVLKKDAMNTMYFDDINEGRASFTNEAQGLTASLSEEEFDGFMKSNNLIVYHNTIKGYETGEIYGEFTAE</sequence>
<accession>A0ABS4GJN8</accession>
<gene>
    <name evidence="1" type="ORF">J2Z37_000475</name>
</gene>
<dbReference type="Proteomes" id="UP001519343">
    <property type="component" value="Unassembled WGS sequence"/>
</dbReference>
<reference evidence="1 2" key="1">
    <citation type="submission" date="2021-03" db="EMBL/GenBank/DDBJ databases">
        <title>Genomic Encyclopedia of Type Strains, Phase IV (KMG-IV): sequencing the most valuable type-strain genomes for metagenomic binning, comparative biology and taxonomic classification.</title>
        <authorList>
            <person name="Goeker M."/>
        </authorList>
    </citation>
    <scope>NUCLEOTIDE SEQUENCE [LARGE SCALE GENOMIC DNA]</scope>
    <source>
        <strain evidence="1 2">DSM 24738</strain>
    </source>
</reference>
<dbReference type="RefSeq" id="WP_209808494.1">
    <property type="nucleotide sequence ID" value="NZ_JAGGKT010000001.1"/>
</dbReference>
<protein>
    <recommendedName>
        <fullName evidence="3">Phage protein</fullName>
    </recommendedName>
</protein>
<evidence type="ECO:0008006" key="3">
    <source>
        <dbReference type="Google" id="ProtNLM"/>
    </source>
</evidence>
<keyword evidence="2" id="KW-1185">Reference proteome</keyword>
<evidence type="ECO:0000313" key="1">
    <source>
        <dbReference type="EMBL" id="MBP1930488.1"/>
    </source>
</evidence>
<comment type="caution">
    <text evidence="1">The sequence shown here is derived from an EMBL/GenBank/DDBJ whole genome shotgun (WGS) entry which is preliminary data.</text>
</comment>